<feature type="domain" description="PAC" evidence="10">
    <location>
        <begin position="335"/>
        <end position="386"/>
    </location>
</feature>
<dbReference type="Pfam" id="PF02518">
    <property type="entry name" value="HATPase_c"/>
    <property type="match status" value="1"/>
</dbReference>
<dbReference type="InterPro" id="IPR001610">
    <property type="entry name" value="PAC"/>
</dbReference>
<feature type="domain" description="PAC" evidence="10">
    <location>
        <begin position="895"/>
        <end position="947"/>
    </location>
</feature>
<evidence type="ECO:0000313" key="12">
    <source>
        <dbReference type="Proteomes" id="UP000076923"/>
    </source>
</evidence>
<keyword evidence="4" id="KW-0808">Transferase</keyword>
<feature type="coiled-coil region" evidence="6">
    <location>
        <begin position="377"/>
        <end position="404"/>
    </location>
</feature>
<evidence type="ECO:0000256" key="6">
    <source>
        <dbReference type="SAM" id="Coils"/>
    </source>
</evidence>
<dbReference type="CDD" id="cd16917">
    <property type="entry name" value="HATPase_UhpB-NarQ-NarX-like"/>
    <property type="match status" value="1"/>
</dbReference>
<evidence type="ECO:0000259" key="10">
    <source>
        <dbReference type="PROSITE" id="PS50113"/>
    </source>
</evidence>
<dbReference type="SUPFAM" id="SSF55874">
    <property type="entry name" value="ATPase domain of HSP90 chaperone/DNA topoisomerase II/histidine kinase"/>
    <property type="match status" value="1"/>
</dbReference>
<evidence type="ECO:0000256" key="1">
    <source>
        <dbReference type="ARBA" id="ARBA00000085"/>
    </source>
</evidence>
<dbReference type="Proteomes" id="UP000076923">
    <property type="component" value="Unassembled WGS sequence"/>
</dbReference>
<dbReference type="InterPro" id="IPR000700">
    <property type="entry name" value="PAS-assoc_C"/>
</dbReference>
<gene>
    <name evidence="11" type="ORF">LPB303_01585</name>
</gene>
<evidence type="ECO:0000256" key="5">
    <source>
        <dbReference type="ARBA" id="ARBA00022777"/>
    </source>
</evidence>
<name>A0A176TGJ4_9FLAO</name>
<feature type="transmembrane region" description="Helical" evidence="7">
    <location>
        <begin position="166"/>
        <end position="192"/>
    </location>
</feature>
<keyword evidence="3" id="KW-0597">Phosphoprotein</keyword>
<dbReference type="InterPro" id="IPR035965">
    <property type="entry name" value="PAS-like_dom_sf"/>
</dbReference>
<feature type="transmembrane region" description="Helical" evidence="7">
    <location>
        <begin position="6"/>
        <end position="24"/>
    </location>
</feature>
<feature type="transmembrane region" description="Helical" evidence="7">
    <location>
        <begin position="94"/>
        <end position="115"/>
    </location>
</feature>
<dbReference type="Gene3D" id="3.30.565.10">
    <property type="entry name" value="Histidine kinase-like ATPase, C-terminal domain"/>
    <property type="match status" value="1"/>
</dbReference>
<dbReference type="InterPro" id="IPR000014">
    <property type="entry name" value="PAS"/>
</dbReference>
<evidence type="ECO:0000256" key="7">
    <source>
        <dbReference type="SAM" id="Phobius"/>
    </source>
</evidence>
<dbReference type="PROSITE" id="PS50109">
    <property type="entry name" value="HIS_KIN"/>
    <property type="match status" value="1"/>
</dbReference>
<protein>
    <recommendedName>
        <fullName evidence="2">histidine kinase</fullName>
        <ecNumber evidence="2">2.7.13.3</ecNumber>
    </recommendedName>
</protein>
<feature type="domain" description="Histidine kinase" evidence="8">
    <location>
        <begin position="1772"/>
        <end position="1865"/>
    </location>
</feature>
<dbReference type="Pfam" id="PF08447">
    <property type="entry name" value="PAS_3"/>
    <property type="match status" value="8"/>
</dbReference>
<keyword evidence="7" id="KW-0472">Membrane</keyword>
<dbReference type="PROSITE" id="PS50113">
    <property type="entry name" value="PAC"/>
    <property type="match status" value="9"/>
</dbReference>
<dbReference type="GO" id="GO:0004673">
    <property type="term" value="F:protein histidine kinase activity"/>
    <property type="evidence" value="ECO:0007669"/>
    <property type="project" value="UniProtKB-EC"/>
</dbReference>
<dbReference type="SMART" id="SM00086">
    <property type="entry name" value="PAC"/>
    <property type="match status" value="9"/>
</dbReference>
<evidence type="ECO:0000256" key="3">
    <source>
        <dbReference type="ARBA" id="ARBA00022553"/>
    </source>
</evidence>
<proteinExistence type="predicted"/>
<dbReference type="InterPro" id="IPR052162">
    <property type="entry name" value="Sensor_kinase/Photoreceptor"/>
</dbReference>
<feature type="domain" description="PAS" evidence="9">
    <location>
        <begin position="260"/>
        <end position="330"/>
    </location>
</feature>
<evidence type="ECO:0000259" key="9">
    <source>
        <dbReference type="PROSITE" id="PS50112"/>
    </source>
</evidence>
<keyword evidence="12" id="KW-1185">Reference proteome</keyword>
<feature type="transmembrane region" description="Helical" evidence="7">
    <location>
        <begin position="135"/>
        <end position="159"/>
    </location>
</feature>
<sequence length="1865" mass="215867">MNYTQVAILFLQGALIAFIVLLLFRFRKKLGIGLLLACLGLLQFLQVFISSSVYVSITNNFFVSPGSSILFTVTVFALLIIYIKEDAGETKKVIYTLLIVNILVIVLLKLFGWNLDEISANKPFSVLTNLFDSRVWVLLTGIVALLIDTLLIIVIFEFIARQIRFLFLQIFVTMLLVVSFDTVFFSIIAFWHSDNLGSIIQAGLISKGVFTGFYSLIFYIYLKFFDLSKPLTRVFKIKDVFQPLTYKQKFESAEKVIQETTEMYRILTEHSNDMVFLHEPNSTFRYVSPSIKKLLGYEQSEFIGKQVFSVVHKEDLKFLKEVLTKKMFSKGIVSDAIPLRIRHKQGHFIWLEFSSSRVYKADKISYFVTSARDITQRVLAKNKIEDALKELEKKEHSLSEASKVAKIGYWEYDIVTDTFTWSDYMYTIYGIDPKDGIPTQKELISFYDKESQEKIEQVIKEIAVKGVSCDVELKFINLQNEVVWERTVAKSIYNEQNEVIGRVGVMQNITASKKAQLELELSRKKMQTSLELLEKKSYALDEVSKMAKIGYWEYSNEHVNFIWSDYHYEIFGLDPKKGIPPREEIVEFFDKESQEKILSANTDLGLKGNSYDIELKLINKNKEEIWVRNIVQPVYNNQNKIIGRRGLLQNITASKKAELALKLSKENIQISLEMLEKKDYSLHESSKMAKIGYWEYVIATDTYTWSDYVYQMYGLTPNDGVPPHKEAIKVCDKESLDRLLQATLELNTKGTPYNVVLKLINRKKEEVWVRNVAKPIYNKQNEIIGRRGVLQNITEWKKAQLELELSKQKIQSSLDLLEKKDYSLTESSRVAKIGYWEYDIATDSFTWSDYVYEIYGFSPQDSIPSRKSMVAFYGKDSQAKLEQATTDLTLNRTPYDIELKLINNKNKEVWVRQVVQLIYNEQNEIIGRRGLVNNITAAKNAQIELEISKEKIQTSLKLSRKRKHSMNEASKVAKIGYWEHDMLKGTAVWSDYVHHIFGTNPKDGVLPEVALFKRMNKKSQEKFVEATRKLTANGVSYDLELKFTNLKDQIIWVRNVAQPIYNKQNEIVGKRGVLQNITDSKKVQQELEQSKQKIENTLKLLEKKEYSLRKASEIAKIGYQEYDSLTDTFIWSDHVYDILRFDRDKGVPSREDIRGIFDDASLEKYEKAIQELILNGTPFDHELKFITHNKEEVWVRNVVQPVYNKQNEIIGRRGVFQDITERKQIEKQHLVITERYRNLFDNAAVSVWNGDLTAVIEQLDQLRKLKIPNLKIYLEEQPEVLFSILDKVVINKVNKATVKLFKAKSEKDFLDGKIQNTFGSGVHNVFVDFIVSVWNKEKTFTSEVNYKTLKGDEFAALLSIPIPQNLIEQKTVPVSIQSVQSIKDAELEKRESLNRLKEAQELAQVGSWSFKFLTKESEWSDEMFRIWGFNISKTAPEESTILGRVHKEDQEFFKNVLSLAYDKGIPYDVEFRISLPNNVEKTTRSICRPVYSKNGELIGLKGTSQDITEQKRIRKEIEKAEEMYRILTDNSNDLICLQEPDSTFRYISPSIKNLLGYDQLDFLGKQVFSIVHEDDIQELKLAMKEKLFNDFNVEAFSFRVLHKDGHFVWLEFLSSPIYKNNEISYYVTSARDITQWVLAKQKIEEYQTSLQKLTTEMTLIEEKQKKEIATNIHDHLSQSLVISKMKINELKKRPQLKMIDEDLIFIETHISEALENSRKIMYELSPPVLYQLGIIEALNWLFDNVETTHKVACVVNSEVDSVKLDEATSILLYRSIQEVLTNAIKYANASLITLDLDKNKHGLDIFITDNGIGFNTDILNNLHNHSGSGFGLFTVQERIRNIQGKFTIQSKINTGTTVKIFIPLS</sequence>
<evidence type="ECO:0000313" key="11">
    <source>
        <dbReference type="EMBL" id="OAD46653.1"/>
    </source>
</evidence>
<evidence type="ECO:0000256" key="4">
    <source>
        <dbReference type="ARBA" id="ARBA00022679"/>
    </source>
</evidence>
<feature type="domain" description="PAS" evidence="9">
    <location>
        <begin position="1520"/>
        <end position="1590"/>
    </location>
</feature>
<dbReference type="Pfam" id="PF20973">
    <property type="entry name" value="VUPS"/>
    <property type="match status" value="1"/>
</dbReference>
<dbReference type="SUPFAM" id="SSF55785">
    <property type="entry name" value="PYP-like sensor domain (PAS domain)"/>
    <property type="match status" value="9"/>
</dbReference>
<feature type="domain" description="PAC" evidence="10">
    <location>
        <begin position="753"/>
        <end position="805"/>
    </location>
</feature>
<dbReference type="Gene3D" id="3.30.450.20">
    <property type="entry name" value="PAS domain"/>
    <property type="match status" value="9"/>
</dbReference>
<feature type="domain" description="PAC" evidence="10">
    <location>
        <begin position="469"/>
        <end position="521"/>
    </location>
</feature>
<dbReference type="Gene3D" id="2.10.70.100">
    <property type="match status" value="2"/>
</dbReference>
<dbReference type="NCBIfam" id="TIGR00229">
    <property type="entry name" value="sensory_box"/>
    <property type="match status" value="2"/>
</dbReference>
<dbReference type="InterPro" id="IPR036890">
    <property type="entry name" value="HATPase_C_sf"/>
</dbReference>
<organism evidence="11 12">
    <name type="scientific">Polaribacter atrinae</name>
    <dbReference type="NCBI Taxonomy" id="1333662"/>
    <lineage>
        <taxon>Bacteria</taxon>
        <taxon>Pseudomonadati</taxon>
        <taxon>Bacteroidota</taxon>
        <taxon>Flavobacteriia</taxon>
        <taxon>Flavobacteriales</taxon>
        <taxon>Flavobacteriaceae</taxon>
    </lineage>
</organism>
<dbReference type="InterPro" id="IPR048533">
    <property type="entry name" value="VUPS"/>
</dbReference>
<dbReference type="InterPro" id="IPR013655">
    <property type="entry name" value="PAS_fold_3"/>
</dbReference>
<keyword evidence="6" id="KW-0175">Coiled coil</keyword>
<dbReference type="InterPro" id="IPR003594">
    <property type="entry name" value="HATPase_dom"/>
</dbReference>
<dbReference type="EC" id="2.7.13.3" evidence="2"/>
<dbReference type="RefSeq" id="WP_068447435.1">
    <property type="nucleotide sequence ID" value="NZ_CP150660.1"/>
</dbReference>
<dbReference type="EMBL" id="LVWE01000002">
    <property type="protein sequence ID" value="OAD46653.1"/>
    <property type="molecule type" value="Genomic_DNA"/>
</dbReference>
<dbReference type="CDD" id="cd00130">
    <property type="entry name" value="PAS"/>
    <property type="match status" value="4"/>
</dbReference>
<evidence type="ECO:0000259" key="8">
    <source>
        <dbReference type="PROSITE" id="PS50109"/>
    </source>
</evidence>
<dbReference type="OrthoDB" id="1419493at2"/>
<dbReference type="PANTHER" id="PTHR43304">
    <property type="entry name" value="PHYTOCHROME-LIKE PROTEIN CPH1"/>
    <property type="match status" value="1"/>
</dbReference>
<dbReference type="PROSITE" id="PS50112">
    <property type="entry name" value="PAS"/>
    <property type="match status" value="2"/>
</dbReference>
<comment type="caution">
    <text evidence="11">The sequence shown here is derived from an EMBL/GenBank/DDBJ whole genome shotgun (WGS) entry which is preliminary data.</text>
</comment>
<feature type="domain" description="PAC" evidence="10">
    <location>
        <begin position="1037"/>
        <end position="1089"/>
    </location>
</feature>
<accession>A0A176TGJ4</accession>
<feature type="domain" description="PAC" evidence="10">
    <location>
        <begin position="1467"/>
        <end position="1519"/>
    </location>
</feature>
<feature type="domain" description="PAC" evidence="10">
    <location>
        <begin position="1179"/>
        <end position="1231"/>
    </location>
</feature>
<keyword evidence="5" id="KW-0418">Kinase</keyword>
<keyword evidence="7" id="KW-0812">Transmembrane</keyword>
<feature type="domain" description="PAC" evidence="10">
    <location>
        <begin position="1594"/>
        <end position="1645"/>
    </location>
</feature>
<dbReference type="SMART" id="SM00387">
    <property type="entry name" value="HATPase_c"/>
    <property type="match status" value="1"/>
</dbReference>
<dbReference type="SMART" id="SM00091">
    <property type="entry name" value="PAS"/>
    <property type="match status" value="3"/>
</dbReference>
<dbReference type="Pfam" id="PF13426">
    <property type="entry name" value="PAS_9"/>
    <property type="match status" value="1"/>
</dbReference>
<dbReference type="InterPro" id="IPR005467">
    <property type="entry name" value="His_kinase_dom"/>
</dbReference>
<feature type="transmembrane region" description="Helical" evidence="7">
    <location>
        <begin position="31"/>
        <end position="49"/>
    </location>
</feature>
<evidence type="ECO:0000256" key="2">
    <source>
        <dbReference type="ARBA" id="ARBA00012438"/>
    </source>
</evidence>
<feature type="transmembrane region" description="Helical" evidence="7">
    <location>
        <begin position="198"/>
        <end position="222"/>
    </location>
</feature>
<dbReference type="STRING" id="1333662.LPB303_01585"/>
<keyword evidence="7" id="KW-1133">Transmembrane helix</keyword>
<feature type="domain" description="PAC" evidence="10">
    <location>
        <begin position="611"/>
        <end position="663"/>
    </location>
</feature>
<reference evidence="11 12" key="1">
    <citation type="submission" date="2016-02" db="EMBL/GenBank/DDBJ databases">
        <title>Draft genome sequence of Polaribacter atrinae KACC17473.</title>
        <authorList>
            <person name="Shin S.-K."/>
            <person name="Yi H."/>
        </authorList>
    </citation>
    <scope>NUCLEOTIDE SEQUENCE [LARGE SCALE GENOMIC DNA]</scope>
    <source>
        <strain evidence="11 12">KACC 17473</strain>
    </source>
</reference>
<comment type="catalytic activity">
    <reaction evidence="1">
        <text>ATP + protein L-histidine = ADP + protein N-phospho-L-histidine.</text>
        <dbReference type="EC" id="2.7.13.3"/>
    </reaction>
</comment>
<feature type="transmembrane region" description="Helical" evidence="7">
    <location>
        <begin position="61"/>
        <end position="82"/>
    </location>
</feature>
<dbReference type="PANTHER" id="PTHR43304:SF1">
    <property type="entry name" value="PAC DOMAIN-CONTAINING PROTEIN"/>
    <property type="match status" value="1"/>
</dbReference>